<keyword evidence="1" id="KW-0547">Nucleotide-binding</keyword>
<dbReference type="RefSeq" id="WP_212520967.1">
    <property type="nucleotide sequence ID" value="NZ_JAGSOH010000102.1"/>
</dbReference>
<evidence type="ECO:0000313" key="6">
    <source>
        <dbReference type="Proteomes" id="UP000676325"/>
    </source>
</evidence>
<dbReference type="InterPro" id="IPR003778">
    <property type="entry name" value="CT_A_B"/>
</dbReference>
<protein>
    <submittedName>
        <fullName evidence="5">Biotin-dependent carboxyltransferase family protein</fullName>
    </submittedName>
</protein>
<proteinExistence type="predicted"/>
<dbReference type="SMART" id="SM00797">
    <property type="entry name" value="AHS2"/>
    <property type="match status" value="1"/>
</dbReference>
<dbReference type="PANTHER" id="PTHR43309">
    <property type="entry name" value="5-OXOPROLINASE SUBUNIT C"/>
    <property type="match status" value="1"/>
</dbReference>
<dbReference type="Proteomes" id="UP000676325">
    <property type="component" value="Unassembled WGS sequence"/>
</dbReference>
<evidence type="ECO:0000256" key="3">
    <source>
        <dbReference type="ARBA" id="ARBA00022840"/>
    </source>
</evidence>
<keyword evidence="3" id="KW-0067">ATP-binding</keyword>
<dbReference type="Pfam" id="PF02626">
    <property type="entry name" value="CT_A_B"/>
    <property type="match status" value="1"/>
</dbReference>
<gene>
    <name evidence="5" type="ORF">KDK95_26245</name>
</gene>
<dbReference type="NCBIfam" id="TIGR00724">
    <property type="entry name" value="urea_amlyse_rel"/>
    <property type="match status" value="1"/>
</dbReference>
<evidence type="ECO:0000313" key="5">
    <source>
        <dbReference type="EMBL" id="MBR7829833.1"/>
    </source>
</evidence>
<dbReference type="InterPro" id="IPR052708">
    <property type="entry name" value="PxpC"/>
</dbReference>
<keyword evidence="6" id="KW-1185">Reference proteome</keyword>
<reference evidence="5" key="1">
    <citation type="submission" date="2021-04" db="EMBL/GenBank/DDBJ databases">
        <title>Genome based classification of Actinospica acidithermotolerans sp. nov., an actinobacterium isolated from an Indonesian hot spring.</title>
        <authorList>
            <person name="Kusuma A.B."/>
            <person name="Putra K.E."/>
            <person name="Nafisah S."/>
            <person name="Loh J."/>
            <person name="Nouioui I."/>
            <person name="Goodfellow M."/>
        </authorList>
    </citation>
    <scope>NUCLEOTIDE SEQUENCE</scope>
    <source>
        <strain evidence="5">MGRD01-02</strain>
    </source>
</reference>
<dbReference type="SUPFAM" id="SSF50891">
    <property type="entry name" value="Cyclophilin-like"/>
    <property type="match status" value="1"/>
</dbReference>
<sequence length="313" mass="31631">MSTASTAKTASAASAASAAGNGCARTAGGPPPAVAAIEVLSPGPLTTVQDLGRPGLASVGVGQSGAADRASLRLANRLVGNPEAAAALELTYGGLRIRFAADATIALTGAPCPGAPMNGPVHIRAGQELAIGIPGEGLRTYLAVRGGIDVPEVLGSRSTDVLSGIGPPVLEKGMRLPIGTRTARFPNVDLAPPQRLGPAVLRVLPGPREDWFVPDALSTLTDSAYVVTKDSNRVGVRLDGSELKRSVLRELPSEGVVTGALQVPPGGAPILFLADHPVTGGYPVIAVVIDADLDRAAQLRAGDAVSFRPAARP</sequence>
<accession>A0A941EG88</accession>
<evidence type="ECO:0000259" key="4">
    <source>
        <dbReference type="SMART" id="SM00797"/>
    </source>
</evidence>
<dbReference type="AlphaFoldDB" id="A0A941EG88"/>
<dbReference type="GO" id="GO:0016787">
    <property type="term" value="F:hydrolase activity"/>
    <property type="evidence" value="ECO:0007669"/>
    <property type="project" value="UniProtKB-KW"/>
</dbReference>
<dbReference type="Gene3D" id="2.40.100.10">
    <property type="entry name" value="Cyclophilin-like"/>
    <property type="match status" value="1"/>
</dbReference>
<organism evidence="5 6">
    <name type="scientific">Actinospica acidithermotolerans</name>
    <dbReference type="NCBI Taxonomy" id="2828514"/>
    <lineage>
        <taxon>Bacteria</taxon>
        <taxon>Bacillati</taxon>
        <taxon>Actinomycetota</taxon>
        <taxon>Actinomycetes</taxon>
        <taxon>Catenulisporales</taxon>
        <taxon>Actinospicaceae</taxon>
        <taxon>Actinospica</taxon>
    </lineage>
</organism>
<dbReference type="InterPro" id="IPR029000">
    <property type="entry name" value="Cyclophilin-like_dom_sf"/>
</dbReference>
<feature type="domain" description="Carboxyltransferase" evidence="4">
    <location>
        <begin position="58"/>
        <end position="313"/>
    </location>
</feature>
<comment type="caution">
    <text evidence="5">The sequence shown here is derived from an EMBL/GenBank/DDBJ whole genome shotgun (WGS) entry which is preliminary data.</text>
</comment>
<dbReference type="EMBL" id="JAGSOH010000102">
    <property type="protein sequence ID" value="MBR7829833.1"/>
    <property type="molecule type" value="Genomic_DNA"/>
</dbReference>
<dbReference type="GO" id="GO:0005524">
    <property type="term" value="F:ATP binding"/>
    <property type="evidence" value="ECO:0007669"/>
    <property type="project" value="UniProtKB-KW"/>
</dbReference>
<keyword evidence="2" id="KW-0378">Hydrolase</keyword>
<dbReference type="PANTHER" id="PTHR43309:SF3">
    <property type="entry name" value="5-OXOPROLINASE SUBUNIT C"/>
    <property type="match status" value="1"/>
</dbReference>
<name>A0A941EG88_9ACTN</name>
<evidence type="ECO:0000256" key="2">
    <source>
        <dbReference type="ARBA" id="ARBA00022801"/>
    </source>
</evidence>
<evidence type="ECO:0000256" key="1">
    <source>
        <dbReference type="ARBA" id="ARBA00022741"/>
    </source>
</evidence>